<dbReference type="InterPro" id="IPR043129">
    <property type="entry name" value="ATPase_NBD"/>
</dbReference>
<evidence type="ECO:0000313" key="16">
    <source>
        <dbReference type="EMBL" id="ODO60252.1"/>
    </source>
</evidence>
<evidence type="ECO:0000313" key="14">
    <source>
        <dbReference type="EMBL" id="KZU08613.1"/>
    </source>
</evidence>
<dbReference type="PROSITE" id="PS01125">
    <property type="entry name" value="ROK"/>
    <property type="match status" value="1"/>
</dbReference>
<dbReference type="KEGG" id="lpb:SH83_00785"/>
<dbReference type="GO" id="GO:0005524">
    <property type="term" value="F:ATP binding"/>
    <property type="evidence" value="ECO:0007669"/>
    <property type="project" value="UniProtKB-KW"/>
</dbReference>
<dbReference type="EMBL" id="LUWI01000005">
    <property type="protein sequence ID" value="KZU08613.1"/>
    <property type="molecule type" value="Genomic_DNA"/>
</dbReference>
<evidence type="ECO:0000256" key="11">
    <source>
        <dbReference type="ARBA" id="ARBA00038887"/>
    </source>
</evidence>
<dbReference type="PATRIC" id="fig|1590.142.peg.179"/>
<dbReference type="Pfam" id="PF00480">
    <property type="entry name" value="ROK"/>
    <property type="match status" value="1"/>
</dbReference>
<dbReference type="SUPFAM" id="SSF53067">
    <property type="entry name" value="Actin-like ATPase domain"/>
    <property type="match status" value="1"/>
</dbReference>
<evidence type="ECO:0000256" key="5">
    <source>
        <dbReference type="ARBA" id="ARBA00022741"/>
    </source>
</evidence>
<dbReference type="AlphaFoldDB" id="A0A0L7Y2Q4"/>
<sequence length="288" mass="30616">MLLGAIEAGGTKFVCATGAENGQVSDRISIPTTTPAETMTAVDDYFTTHPVDAIGIGSFGPIGVNPDDPKYGYITTTPKPGWGDFDFLGHLKSRFNIPLYWTTDVNEAAYGESMIGIAKDVPNSIYMTIGTGVGAGVISQNHIFNGRTHTELGHMRLNRLPGDDFKSNCPYHDICLEGLAAGPAVGKRTGKAGKDIPVDDPVWPIIADYIAQACVNLTVAFAPDKIILNGGVMNQRQLFPMIREKFAAYLNGYEEVPPLDDYIVPAGLGNNSGIAGGLLLAQAALKNA</sequence>
<keyword evidence="7" id="KW-0862">Zinc</keyword>
<reference evidence="16 19" key="2">
    <citation type="submission" date="2016-08" db="EMBL/GenBank/DDBJ databases">
        <title>Genome sequencing of Lactobacillus plantarum JSA22, isolated from fermented soybean paste.</title>
        <authorList>
            <person name="Choi H.S."/>
        </authorList>
    </citation>
    <scope>NUCLEOTIDE SEQUENCE [LARGE SCALE GENOMIC DNA]</scope>
    <source>
        <strain evidence="16 19">JSA22</strain>
    </source>
</reference>
<dbReference type="EC" id="2.7.1.4" evidence="11"/>
<dbReference type="FunFam" id="3.30.420.40:FF:000153">
    <property type="entry name" value="Putative fructokinase"/>
    <property type="match status" value="1"/>
</dbReference>
<evidence type="ECO:0000256" key="8">
    <source>
        <dbReference type="ARBA" id="ARBA00022840"/>
    </source>
</evidence>
<organism evidence="16 19">
    <name type="scientific">Lactiplantibacillus plantarum</name>
    <name type="common">Lactobacillus plantarum</name>
    <dbReference type="NCBI Taxonomy" id="1590"/>
    <lineage>
        <taxon>Bacteria</taxon>
        <taxon>Bacillati</taxon>
        <taxon>Bacillota</taxon>
        <taxon>Bacilli</taxon>
        <taxon>Lactobacillales</taxon>
        <taxon>Lactobacillaceae</taxon>
        <taxon>Lactiplantibacillus</taxon>
    </lineage>
</organism>
<dbReference type="GO" id="GO:0008865">
    <property type="term" value="F:fructokinase activity"/>
    <property type="evidence" value="ECO:0007669"/>
    <property type="project" value="UniProtKB-EC"/>
</dbReference>
<dbReference type="Proteomes" id="UP000076882">
    <property type="component" value="Unassembled WGS sequence"/>
</dbReference>
<dbReference type="PANTHER" id="PTHR42742">
    <property type="entry name" value="TRANSCRIPTIONAL REPRESSOR MPRA"/>
    <property type="match status" value="1"/>
</dbReference>
<evidence type="ECO:0000313" key="17">
    <source>
        <dbReference type="Proteomes" id="UP000076882"/>
    </source>
</evidence>
<comment type="similarity">
    <text evidence="2">Belongs to the ROK (NagC/XylR) family.</text>
</comment>
<evidence type="ECO:0000256" key="13">
    <source>
        <dbReference type="ARBA" id="ARBA00074653"/>
    </source>
</evidence>
<dbReference type="InterPro" id="IPR049874">
    <property type="entry name" value="ROK_cs"/>
</dbReference>
<evidence type="ECO:0000256" key="6">
    <source>
        <dbReference type="ARBA" id="ARBA00022777"/>
    </source>
</evidence>
<dbReference type="GO" id="GO:0046872">
    <property type="term" value="F:metal ion binding"/>
    <property type="evidence" value="ECO:0007669"/>
    <property type="project" value="UniProtKB-KW"/>
</dbReference>
<keyword evidence="10" id="KW-0119">Carbohydrate metabolism</keyword>
<dbReference type="InterPro" id="IPR000600">
    <property type="entry name" value="ROK"/>
</dbReference>
<dbReference type="Proteomes" id="UP000094892">
    <property type="component" value="Unassembled WGS sequence"/>
</dbReference>
<dbReference type="InterPro" id="IPR051804">
    <property type="entry name" value="Carb_Metab_Reg_Kinase/Isom"/>
</dbReference>
<evidence type="ECO:0000256" key="2">
    <source>
        <dbReference type="ARBA" id="ARBA00006479"/>
    </source>
</evidence>
<comment type="cofactor">
    <cofactor evidence="1">
        <name>Mg(2+)</name>
        <dbReference type="ChEBI" id="CHEBI:18420"/>
    </cofactor>
</comment>
<proteinExistence type="inferred from homology"/>
<evidence type="ECO:0000256" key="3">
    <source>
        <dbReference type="ARBA" id="ARBA00022679"/>
    </source>
</evidence>
<keyword evidence="4" id="KW-0479">Metal-binding</keyword>
<evidence type="ECO:0000256" key="10">
    <source>
        <dbReference type="ARBA" id="ARBA00023277"/>
    </source>
</evidence>
<evidence type="ECO:0000313" key="18">
    <source>
        <dbReference type="Proteomes" id="UP000076989"/>
    </source>
</evidence>
<evidence type="ECO:0000256" key="12">
    <source>
        <dbReference type="ARBA" id="ARBA00048451"/>
    </source>
</evidence>
<evidence type="ECO:0000256" key="9">
    <source>
        <dbReference type="ARBA" id="ARBA00022842"/>
    </source>
</evidence>
<dbReference type="Proteomes" id="UP000076989">
    <property type="component" value="Unassembled WGS sequence"/>
</dbReference>
<dbReference type="OMA" id="AWQNFNF"/>
<keyword evidence="5" id="KW-0547">Nucleotide-binding</keyword>
<comment type="caution">
    <text evidence="16">The sequence shown here is derived from an EMBL/GenBank/DDBJ whole genome shotgun (WGS) entry which is preliminary data.</text>
</comment>
<dbReference type="GeneID" id="77216841"/>
<dbReference type="Gene3D" id="3.30.420.40">
    <property type="match status" value="2"/>
</dbReference>
<evidence type="ECO:0000256" key="4">
    <source>
        <dbReference type="ARBA" id="ARBA00022723"/>
    </source>
</evidence>
<dbReference type="FunFam" id="3.30.420.40:FF:000136">
    <property type="entry name" value="Putative fructokinase"/>
    <property type="match status" value="1"/>
</dbReference>
<evidence type="ECO:0000256" key="1">
    <source>
        <dbReference type="ARBA" id="ARBA00001946"/>
    </source>
</evidence>
<comment type="catalytic activity">
    <reaction evidence="12">
        <text>D-fructose + ATP = D-fructose 6-phosphate + ADP + H(+)</text>
        <dbReference type="Rhea" id="RHEA:16125"/>
        <dbReference type="ChEBI" id="CHEBI:15378"/>
        <dbReference type="ChEBI" id="CHEBI:30616"/>
        <dbReference type="ChEBI" id="CHEBI:37721"/>
        <dbReference type="ChEBI" id="CHEBI:61527"/>
        <dbReference type="ChEBI" id="CHEBI:456216"/>
        <dbReference type="EC" id="2.7.1.4"/>
    </reaction>
</comment>
<gene>
    <name evidence="16" type="primary">scrK</name>
    <name evidence="15" type="ORF">Lp19_1064</name>
    <name evidence="16" type="ORF">LPJSA22_00185</name>
    <name evidence="14" type="ORF">Nizo2260_0266</name>
</gene>
<dbReference type="RefSeq" id="WP_003641780.1">
    <property type="nucleotide sequence ID" value="NZ_AP018405.1"/>
</dbReference>
<evidence type="ECO:0000313" key="15">
    <source>
        <dbReference type="EMBL" id="KZU97088.1"/>
    </source>
</evidence>
<protein>
    <recommendedName>
        <fullName evidence="13">Fructokinase</fullName>
        <ecNumber evidence="11">2.7.1.4</ecNumber>
    </recommendedName>
</protein>
<accession>A0A0L7Y2Q4</accession>
<keyword evidence="9" id="KW-0460">Magnesium</keyword>
<dbReference type="CDD" id="cd24067">
    <property type="entry name" value="ASKHA_NBD_ROK_BsFRK-like"/>
    <property type="match status" value="1"/>
</dbReference>
<dbReference type="EMBL" id="LUXM01000018">
    <property type="protein sequence ID" value="KZU97088.1"/>
    <property type="molecule type" value="Genomic_DNA"/>
</dbReference>
<reference evidence="17 18" key="1">
    <citation type="submission" date="2016-03" db="EMBL/GenBank/DDBJ databases">
        <title>Comparative genomics of 54 Lactobacillus plantarum strains reveals genomic uncoupling from niche constraints.</title>
        <authorList>
            <person name="Martino M.E."/>
        </authorList>
    </citation>
    <scope>NUCLEOTIDE SEQUENCE [LARGE SCALE GENOMIC DNA]</scope>
    <source>
        <strain evidence="15 17">19.1</strain>
        <strain evidence="14 18">Nizo2260</strain>
    </source>
</reference>
<name>A0A0L7Y2Q4_LACPN</name>
<dbReference type="EMBL" id="MCOL01000001">
    <property type="protein sequence ID" value="ODO60252.1"/>
    <property type="molecule type" value="Genomic_DNA"/>
</dbReference>
<evidence type="ECO:0000256" key="7">
    <source>
        <dbReference type="ARBA" id="ARBA00022833"/>
    </source>
</evidence>
<evidence type="ECO:0000313" key="19">
    <source>
        <dbReference type="Proteomes" id="UP000094892"/>
    </source>
</evidence>
<keyword evidence="8" id="KW-0067">ATP-binding</keyword>
<keyword evidence="3 16" id="KW-0808">Transferase</keyword>
<keyword evidence="6 16" id="KW-0418">Kinase</keyword>
<dbReference type="PANTHER" id="PTHR42742:SF3">
    <property type="entry name" value="FRUCTOKINASE"/>
    <property type="match status" value="1"/>
</dbReference>